<dbReference type="InterPro" id="IPR000742">
    <property type="entry name" value="EGF"/>
</dbReference>
<dbReference type="PANTHER" id="PTHR24044">
    <property type="entry name" value="NOTCH LIGAND FAMILY MEMBER"/>
    <property type="match status" value="1"/>
</dbReference>
<feature type="domain" description="EGF-like" evidence="10">
    <location>
        <begin position="311"/>
        <end position="349"/>
    </location>
</feature>
<evidence type="ECO:0000259" key="10">
    <source>
        <dbReference type="PROSITE" id="PS50026"/>
    </source>
</evidence>
<dbReference type="Pfam" id="PF00008">
    <property type="entry name" value="EGF"/>
    <property type="match status" value="1"/>
</dbReference>
<dbReference type="InterPro" id="IPR001774">
    <property type="entry name" value="DSL"/>
</dbReference>
<dbReference type="CDD" id="cd00054">
    <property type="entry name" value="EGF_CA"/>
    <property type="match status" value="2"/>
</dbReference>
<keyword evidence="3 7" id="KW-0677">Repeat</keyword>
<name>A0ABR1E0Y6_NECAM</name>
<reference evidence="12 13" key="1">
    <citation type="submission" date="2023-08" db="EMBL/GenBank/DDBJ databases">
        <title>A Necator americanus chromosomal reference genome.</title>
        <authorList>
            <person name="Ilik V."/>
            <person name="Petrzelkova K.J."/>
            <person name="Pardy F."/>
            <person name="Fuh T."/>
            <person name="Niatou-Singa F.S."/>
            <person name="Gouil Q."/>
            <person name="Baker L."/>
            <person name="Ritchie M.E."/>
            <person name="Jex A.R."/>
            <person name="Gazzola D."/>
            <person name="Li H."/>
            <person name="Toshio Fujiwara R."/>
            <person name="Zhan B."/>
            <person name="Aroian R.V."/>
            <person name="Pafco B."/>
            <person name="Schwarz E.M."/>
        </authorList>
    </citation>
    <scope>NUCLEOTIDE SEQUENCE [LARGE SCALE GENOMIC DNA]</scope>
    <source>
        <strain evidence="12 13">Aroian</strain>
        <tissue evidence="12">Whole animal</tissue>
    </source>
</reference>
<feature type="domain" description="DSL" evidence="11">
    <location>
        <begin position="162"/>
        <end position="202"/>
    </location>
</feature>
<keyword evidence="7 9" id="KW-0732">Signal</keyword>
<proteinExistence type="predicted"/>
<feature type="domain" description="EGF-like" evidence="10">
    <location>
        <begin position="353"/>
        <end position="386"/>
    </location>
</feature>
<keyword evidence="2 5" id="KW-0245">EGF-like domain</keyword>
<feature type="disulfide bond" evidence="6">
    <location>
        <begin position="164"/>
        <end position="173"/>
    </location>
</feature>
<dbReference type="SMART" id="SM00051">
    <property type="entry name" value="DSL"/>
    <property type="match status" value="1"/>
</dbReference>
<keyword evidence="4 5" id="KW-1015">Disulfide bond</keyword>
<keyword evidence="1 7" id="KW-0217">Developmental protein</keyword>
<feature type="disulfide bond" evidence="5">
    <location>
        <begin position="376"/>
        <end position="385"/>
    </location>
</feature>
<evidence type="ECO:0000256" key="1">
    <source>
        <dbReference type="ARBA" id="ARBA00022473"/>
    </source>
</evidence>
<feature type="disulfide bond" evidence="5">
    <location>
        <begin position="339"/>
        <end position="348"/>
    </location>
</feature>
<feature type="disulfide bond" evidence="6">
    <location>
        <begin position="193"/>
        <end position="202"/>
    </location>
</feature>
<evidence type="ECO:0000256" key="5">
    <source>
        <dbReference type="PROSITE-ProRule" id="PRU00076"/>
    </source>
</evidence>
<dbReference type="PROSITE" id="PS01186">
    <property type="entry name" value="EGF_2"/>
    <property type="match status" value="3"/>
</dbReference>
<feature type="disulfide bond" evidence="5">
    <location>
        <begin position="257"/>
        <end position="266"/>
    </location>
</feature>
<feature type="transmembrane region" description="Helical" evidence="8">
    <location>
        <begin position="417"/>
        <end position="438"/>
    </location>
</feature>
<evidence type="ECO:0000256" key="6">
    <source>
        <dbReference type="PROSITE-ProRule" id="PRU00377"/>
    </source>
</evidence>
<comment type="caution">
    <text evidence="12">The sequence shown here is derived from an EMBL/GenBank/DDBJ whole genome shotgun (WGS) entry which is preliminary data.</text>
</comment>
<comment type="function">
    <text evidence="7">Putative Notch ligand involved in the mediation of Notch signaling.</text>
</comment>
<feature type="domain" description="EGF-like" evidence="10">
    <location>
        <begin position="269"/>
        <end position="308"/>
    </location>
</feature>
<accession>A0ABR1E0Y6</accession>
<dbReference type="SMART" id="SM00181">
    <property type="entry name" value="EGF"/>
    <property type="match status" value="6"/>
</dbReference>
<dbReference type="PROSITE" id="PS51051">
    <property type="entry name" value="DSL"/>
    <property type="match status" value="1"/>
</dbReference>
<evidence type="ECO:0000256" key="2">
    <source>
        <dbReference type="ARBA" id="ARBA00022536"/>
    </source>
</evidence>
<dbReference type="Pfam" id="PF01414">
    <property type="entry name" value="DSL"/>
    <property type="match status" value="1"/>
</dbReference>
<feature type="disulfide bond" evidence="5">
    <location>
        <begin position="279"/>
        <end position="296"/>
    </location>
</feature>
<dbReference type="InterPro" id="IPR001881">
    <property type="entry name" value="EGF-like_Ca-bd_dom"/>
</dbReference>
<evidence type="ECO:0000313" key="13">
    <source>
        <dbReference type="Proteomes" id="UP001303046"/>
    </source>
</evidence>
<keyword evidence="7 8" id="KW-0812">Transmembrane</keyword>
<dbReference type="SUPFAM" id="SSF57196">
    <property type="entry name" value="EGF/Laminin"/>
    <property type="match status" value="2"/>
</dbReference>
<dbReference type="PROSITE" id="PS50026">
    <property type="entry name" value="EGF_3"/>
    <property type="match status" value="4"/>
</dbReference>
<feature type="domain" description="EGF-like" evidence="10">
    <location>
        <begin position="238"/>
        <end position="267"/>
    </location>
</feature>
<comment type="subcellular location">
    <subcellularLocation>
        <location evidence="7">Membrane</location>
        <topology evidence="7">Single-pass type I membrane protein</topology>
    </subcellularLocation>
</comment>
<dbReference type="PANTHER" id="PTHR24044:SF420">
    <property type="entry name" value="DELTA AND NOTCH-LIKE EPIDERMAL GROWTH FACTOR-RELATED RECEPTOR ISOFORM X1"/>
    <property type="match status" value="1"/>
</dbReference>
<dbReference type="EMBL" id="JAVFWL010000005">
    <property type="protein sequence ID" value="KAK6756332.1"/>
    <property type="molecule type" value="Genomic_DNA"/>
</dbReference>
<dbReference type="Gene3D" id="2.10.25.140">
    <property type="match status" value="1"/>
</dbReference>
<sequence length="661" mass="73428">MSTYNSGFLVALLVALLELAASSGSLEVRLISSRSCNVKLCVKKPQAKPLDSCLLESQLISLQSQQQRVVSTPFHFPFPDTFVLVTELYDTQGEFRHAKQFVIHFLSSRLYVVMFGNLPSALLKDHPERQLSQNTSKERFAVDNEFTPAVGSSDFLDIAFRASCHPSYFGTGCQRYCKSSISYTCDSEGRKICAEGWKGEQCDQPICLEGCKHGRCVEPGRCECDHGFFGSTCAECRRSENCRHGTCRDNQPFTCACEQGWGGIYCERDLEYCARHRPCKSGGVCVNGGVRTDFTCQCPEGFVGATCEIELPSICEHPGICRNGGVCTDVDTKLGRCVCADGFEGRYCERRKMLPLCTATSCKNGGSCFGGANCACPQCFSGADCSIIDEKCLWQRANVTQASTASTSRDDVGDTKILMLMALASIMMLASCVVVFFLKYKKMKRILRDPVTQNSLNEHRQIHELPNRSIDNRSPDEVYKVFVIPSKKSKDVDKPAVEYETRYVLQPRGRYRTLPCVDVTAAEPENHYAEIEYRPTTSMTSPVSSSLKALISRLQRNKMPHFITGDIAEEYCSDVVNFPPFFADISVEIYSVALHQFIYEGVSSHNITVQQRVFSPANLPSVGSDAGRCLLRGALFAAIRSLLPNQLKEVLLSVQLNRLLH</sequence>
<gene>
    <name evidence="12" type="primary">Necator_chrV.g19420</name>
    <name evidence="12" type="ORF">RB195_014628</name>
</gene>
<dbReference type="SMART" id="SM00179">
    <property type="entry name" value="EGF_CA"/>
    <property type="match status" value="2"/>
</dbReference>
<comment type="caution">
    <text evidence="5">Lacks conserved residue(s) required for the propagation of feature annotation.</text>
</comment>
<evidence type="ECO:0000256" key="3">
    <source>
        <dbReference type="ARBA" id="ARBA00022737"/>
    </source>
</evidence>
<dbReference type="PROSITE" id="PS00022">
    <property type="entry name" value="EGF_1"/>
    <property type="match status" value="5"/>
</dbReference>
<organism evidence="12 13">
    <name type="scientific">Necator americanus</name>
    <name type="common">Human hookworm</name>
    <dbReference type="NCBI Taxonomy" id="51031"/>
    <lineage>
        <taxon>Eukaryota</taxon>
        <taxon>Metazoa</taxon>
        <taxon>Ecdysozoa</taxon>
        <taxon>Nematoda</taxon>
        <taxon>Chromadorea</taxon>
        <taxon>Rhabditida</taxon>
        <taxon>Rhabditina</taxon>
        <taxon>Rhabditomorpha</taxon>
        <taxon>Strongyloidea</taxon>
        <taxon>Ancylostomatidae</taxon>
        <taxon>Bunostominae</taxon>
        <taxon>Necator</taxon>
    </lineage>
</organism>
<dbReference type="Pfam" id="PF21700">
    <property type="entry name" value="EGF_DL_JAG"/>
    <property type="match status" value="1"/>
</dbReference>
<evidence type="ECO:0000256" key="4">
    <source>
        <dbReference type="ARBA" id="ARBA00023157"/>
    </source>
</evidence>
<evidence type="ECO:0000259" key="11">
    <source>
        <dbReference type="PROSITE" id="PS51051"/>
    </source>
</evidence>
<evidence type="ECO:0000313" key="12">
    <source>
        <dbReference type="EMBL" id="KAK6756332.1"/>
    </source>
</evidence>
<dbReference type="Proteomes" id="UP001303046">
    <property type="component" value="Unassembled WGS sequence"/>
</dbReference>
<feature type="disulfide bond" evidence="5">
    <location>
        <begin position="298"/>
        <end position="307"/>
    </location>
</feature>
<evidence type="ECO:0000256" key="9">
    <source>
        <dbReference type="SAM" id="SignalP"/>
    </source>
</evidence>
<keyword evidence="7 8" id="KW-1133">Transmembrane helix</keyword>
<dbReference type="InterPro" id="IPR050906">
    <property type="entry name" value="Notch_signaling"/>
</dbReference>
<evidence type="ECO:0000256" key="8">
    <source>
        <dbReference type="SAM" id="Phobius"/>
    </source>
</evidence>
<keyword evidence="7 8" id="KW-0472">Membrane</keyword>
<feature type="signal peptide" evidence="9">
    <location>
        <begin position="1"/>
        <end position="23"/>
    </location>
</feature>
<evidence type="ECO:0000256" key="7">
    <source>
        <dbReference type="RuleBase" id="RU280815"/>
    </source>
</evidence>
<keyword evidence="13" id="KW-1185">Reference proteome</keyword>
<feature type="chain" id="PRO_5045832252" description="Delta-like protein" evidence="9">
    <location>
        <begin position="24"/>
        <end position="661"/>
    </location>
</feature>
<protein>
    <recommendedName>
        <fullName evidence="7">Delta-like protein</fullName>
    </recommendedName>
</protein>
<dbReference type="Gene3D" id="2.10.25.10">
    <property type="entry name" value="Laminin"/>
    <property type="match status" value="3"/>
</dbReference>